<accession>A0ABY9MPW9</accession>
<name>A0ABY9MPW9_9GAMM</name>
<feature type="transmembrane region" description="Helical" evidence="1">
    <location>
        <begin position="119"/>
        <end position="152"/>
    </location>
</feature>
<keyword evidence="1" id="KW-0472">Membrane</keyword>
<evidence type="ECO:0000313" key="2">
    <source>
        <dbReference type="EMBL" id="WML90612.1"/>
    </source>
</evidence>
<gene>
    <name evidence="2" type="ORF">RCF98_16785</name>
</gene>
<keyword evidence="3" id="KW-1185">Reference proteome</keyword>
<keyword evidence="1" id="KW-1133">Transmembrane helix</keyword>
<dbReference type="RefSeq" id="WP_156946777.1">
    <property type="nucleotide sequence ID" value="NZ_CP133218.1"/>
</dbReference>
<sequence>MANNDYHTMAMSHHMLREFQEQCKLRETATSAAERERIPNDQQLPDEVLIYPIFSNHACSNHDAKELLAAGSEEAYRERWRFFYSPDPWKLPQIQYQQQMDAHLNKLRQHLMHLNSPRLILFSVTFFTIILLVMRGHFLLPIIPIVGLSWYWYLSELKITQTQQDIRVHLNKMYALERQQQGMADQLDSLPPPAGLEQMHEQYQQALEHLFQATLLHLLNPSELGNVSQVLKRHRWEGFITESWGYLQIPLTGQENTDLNRQLLDEDHIPLIAIQDDPYGRKGYNLYRLQYLHVWILTQNGLLMGRGYFDRVANQFLYEQHEFYPYTQLSHVELTEQPLPEVTSLKQRLPEKLYQHYFQQAVSVLSVKTSNGKTYGCAALPISKRPFRQGIWKERYGLDTDMQRLNRCLHQRLYPVARTA</sequence>
<keyword evidence="1" id="KW-0812">Transmembrane</keyword>
<proteinExistence type="predicted"/>
<protein>
    <submittedName>
        <fullName evidence="2">Uncharacterized protein</fullName>
    </submittedName>
</protein>
<dbReference type="Proteomes" id="UP001236657">
    <property type="component" value="Chromosome"/>
</dbReference>
<evidence type="ECO:0000313" key="3">
    <source>
        <dbReference type="Proteomes" id="UP001236657"/>
    </source>
</evidence>
<organism evidence="2 3">
    <name type="scientific">Thiothrix lacustris</name>
    <dbReference type="NCBI Taxonomy" id="525917"/>
    <lineage>
        <taxon>Bacteria</taxon>
        <taxon>Pseudomonadati</taxon>
        <taxon>Pseudomonadota</taxon>
        <taxon>Gammaproteobacteria</taxon>
        <taxon>Thiotrichales</taxon>
        <taxon>Thiotrichaceae</taxon>
        <taxon>Thiothrix</taxon>
    </lineage>
</organism>
<dbReference type="EMBL" id="CP133218">
    <property type="protein sequence ID" value="WML90612.1"/>
    <property type="molecule type" value="Genomic_DNA"/>
</dbReference>
<evidence type="ECO:0000256" key="1">
    <source>
        <dbReference type="SAM" id="Phobius"/>
    </source>
</evidence>
<reference evidence="2 3" key="1">
    <citation type="submission" date="2023-08" db="EMBL/GenBank/DDBJ databases">
        <title>New molecular markers tilS and rpoB for phylogenetic and monitoring studies of the genus Thiothrix biodiversity.</title>
        <authorList>
            <person name="Ravin N.V."/>
            <person name="Smolyakov D."/>
            <person name="Markov N.D."/>
            <person name="Beletsky A.V."/>
            <person name="Mardanov A.V."/>
            <person name="Rudenko T.S."/>
            <person name="Grabovich M.Y."/>
        </authorList>
    </citation>
    <scope>NUCLEOTIDE SEQUENCE [LARGE SCALE GENOMIC DNA]</scope>
    <source>
        <strain evidence="2 3">MK1</strain>
    </source>
</reference>